<dbReference type="EMBL" id="AP023343">
    <property type="protein sequence ID" value="BCI90457.1"/>
    <property type="molecule type" value="Genomic_DNA"/>
</dbReference>
<name>A0A1V3XR17_MYCKA</name>
<evidence type="ECO:0000313" key="1">
    <source>
        <dbReference type="EMBL" id="BCI90457.1"/>
    </source>
</evidence>
<dbReference type="Pfam" id="PF19457">
    <property type="entry name" value="DUF5994"/>
    <property type="match status" value="1"/>
</dbReference>
<protein>
    <submittedName>
        <fullName evidence="2">Uncharacterized protein</fullName>
    </submittedName>
</protein>
<evidence type="ECO:0000313" key="3">
    <source>
        <dbReference type="Proteomes" id="UP000189229"/>
    </source>
</evidence>
<accession>A0A1V3XR17</accession>
<dbReference type="RefSeq" id="WP_023371859.1">
    <property type="nucleotide sequence ID" value="NZ_BLYZ01000001.1"/>
</dbReference>
<organism evidence="2 3">
    <name type="scientific">Mycobacterium kansasii</name>
    <dbReference type="NCBI Taxonomy" id="1768"/>
    <lineage>
        <taxon>Bacteria</taxon>
        <taxon>Bacillati</taxon>
        <taxon>Actinomycetota</taxon>
        <taxon>Actinomycetes</taxon>
        <taxon>Mycobacteriales</taxon>
        <taxon>Mycobacteriaceae</taxon>
        <taxon>Mycobacterium</taxon>
    </lineage>
</organism>
<dbReference type="Proteomes" id="UP000189229">
    <property type="component" value="Unassembled WGS sequence"/>
</dbReference>
<evidence type="ECO:0000313" key="2">
    <source>
        <dbReference type="EMBL" id="OOK81663.1"/>
    </source>
</evidence>
<evidence type="ECO:0000313" key="4">
    <source>
        <dbReference type="Proteomes" id="UP000516380"/>
    </source>
</evidence>
<dbReference type="GeneID" id="29701100"/>
<reference evidence="1 4" key="2">
    <citation type="submission" date="2020-07" db="EMBL/GenBank/DDBJ databases">
        <title>Mycobacterium kansasii (former subtype) with zoonotic potential isolated from diseased indoor pet cat, Japan.</title>
        <authorList>
            <person name="Fukano H."/>
            <person name="Terazono T."/>
            <person name="Hoshino Y."/>
        </authorList>
    </citation>
    <scope>NUCLEOTIDE SEQUENCE [LARGE SCALE GENOMIC DNA]</scope>
    <source>
        <strain evidence="1 4">Kuro-I</strain>
    </source>
</reference>
<sequence>MNGAVGGRRLASPVRVALAVELGAPLDGAWWPHTASIARELPELVDALRTRLGKITAITVNWSSLESSPDLDALNRPGVGDRGERARVVARQRLMTITGSLASANLLVIPCRTSAALAKMVLRRCAGLPAMGEERDTQEFQTCGDILRAARAESAQCGRPVGDDAAAHTAPADMQS</sequence>
<gene>
    <name evidence="2" type="ORF">BZL30_1295</name>
    <name evidence="1" type="ORF">NIIDMKKI_56630</name>
</gene>
<dbReference type="InterPro" id="IPR046036">
    <property type="entry name" value="DUF5994"/>
</dbReference>
<dbReference type="EMBL" id="MVBM01000001">
    <property type="protein sequence ID" value="OOK81663.1"/>
    <property type="molecule type" value="Genomic_DNA"/>
</dbReference>
<reference evidence="2 3" key="1">
    <citation type="submission" date="2017-02" db="EMBL/GenBank/DDBJ databases">
        <title>Complete genome sequences of Mycobacterium kansasii strains isolated from rhesus macaques.</title>
        <authorList>
            <person name="Panda A."/>
            <person name="Nagaraj S."/>
            <person name="Zhao X."/>
            <person name="Tettelin H."/>
            <person name="Detolla L.J."/>
        </authorList>
    </citation>
    <scope>NUCLEOTIDE SEQUENCE [LARGE SCALE GENOMIC DNA]</scope>
    <source>
        <strain evidence="2 3">11-3813</strain>
    </source>
</reference>
<dbReference type="AlphaFoldDB" id="A0A1V3XR17"/>
<keyword evidence="4" id="KW-1185">Reference proteome</keyword>
<dbReference type="Proteomes" id="UP000516380">
    <property type="component" value="Chromosome"/>
</dbReference>
<proteinExistence type="predicted"/>